<dbReference type="EMBL" id="SJPU01000007">
    <property type="protein sequence ID" value="TWU09819.1"/>
    <property type="molecule type" value="Genomic_DNA"/>
</dbReference>
<reference evidence="2 3" key="1">
    <citation type="journal article" date="2020" name="Antonie Van Leeuwenhoek">
        <title>Rhodopirellula heiligendammensis sp. nov., Rhodopirellula pilleata sp. nov., and Rhodopirellula solitaria sp. nov. isolated from natural or artificial marine surfaces in Northern Germany and California, USA, and emended description of the genus Rhodopirellula.</title>
        <authorList>
            <person name="Kallscheuer N."/>
            <person name="Wiegand S."/>
            <person name="Jogler M."/>
            <person name="Boedeker C."/>
            <person name="Peeters S.H."/>
            <person name="Rast P."/>
            <person name="Heuer A."/>
            <person name="Jetten M.S.M."/>
            <person name="Rohde M."/>
            <person name="Jogler C."/>
        </authorList>
    </citation>
    <scope>NUCLEOTIDE SEQUENCE [LARGE SCALE GENOMIC DNA]</scope>
    <source>
        <strain evidence="2 3">Poly21</strain>
    </source>
</reference>
<keyword evidence="3" id="KW-1185">Reference proteome</keyword>
<evidence type="ECO:0000256" key="1">
    <source>
        <dbReference type="SAM" id="MobiDB-lite"/>
    </source>
</evidence>
<proteinExistence type="predicted"/>
<dbReference type="Proteomes" id="UP000319908">
    <property type="component" value="Unassembled WGS sequence"/>
</dbReference>
<organism evidence="2 3">
    <name type="scientific">Allorhodopirellula heiligendammensis</name>
    <dbReference type="NCBI Taxonomy" id="2714739"/>
    <lineage>
        <taxon>Bacteria</taxon>
        <taxon>Pseudomonadati</taxon>
        <taxon>Planctomycetota</taxon>
        <taxon>Planctomycetia</taxon>
        <taxon>Pirellulales</taxon>
        <taxon>Pirellulaceae</taxon>
        <taxon>Allorhodopirellula</taxon>
    </lineage>
</organism>
<name>A0A5C6BEW4_9BACT</name>
<gene>
    <name evidence="2" type="ORF">Poly21_54850</name>
</gene>
<evidence type="ECO:0000313" key="3">
    <source>
        <dbReference type="Proteomes" id="UP000319908"/>
    </source>
</evidence>
<sequence length="108" mass="12342">MVNSRMRKRTSRMRKHIAQEYHAAKALATLSGKNLPGEYPRRKHHSVDGRRALSDPKVAPLGKWAIYPASTRCFSYHIETASMAWFIDAPVMTSQPRTPEFDPHPLVE</sequence>
<accession>A0A5C6BEW4</accession>
<protein>
    <submittedName>
        <fullName evidence="2">Uncharacterized protein</fullName>
    </submittedName>
</protein>
<comment type="caution">
    <text evidence="2">The sequence shown here is derived from an EMBL/GenBank/DDBJ whole genome shotgun (WGS) entry which is preliminary data.</text>
</comment>
<dbReference type="AlphaFoldDB" id="A0A5C6BEW4"/>
<evidence type="ECO:0000313" key="2">
    <source>
        <dbReference type="EMBL" id="TWU09819.1"/>
    </source>
</evidence>
<feature type="region of interest" description="Disordered" evidence="1">
    <location>
        <begin position="32"/>
        <end position="53"/>
    </location>
</feature>